<dbReference type="OrthoDB" id="667297at2"/>
<keyword evidence="2" id="KW-0732">Signal</keyword>
<dbReference type="Proteomes" id="UP000290545">
    <property type="component" value="Unassembled WGS sequence"/>
</dbReference>
<dbReference type="EMBL" id="SDHZ01000002">
    <property type="protein sequence ID" value="RXK83867.1"/>
    <property type="molecule type" value="Genomic_DNA"/>
</dbReference>
<feature type="transmembrane region" description="Helical" evidence="1">
    <location>
        <begin position="42"/>
        <end position="65"/>
    </location>
</feature>
<keyword evidence="1" id="KW-1133">Transmembrane helix</keyword>
<feature type="signal peptide" evidence="2">
    <location>
        <begin position="1"/>
        <end position="24"/>
    </location>
</feature>
<comment type="caution">
    <text evidence="3">The sequence shown here is derived from an EMBL/GenBank/DDBJ whole genome shotgun (WGS) entry which is preliminary data.</text>
</comment>
<sequence>MKTSIRTKTAAALLCTVLSISAIAQSSPVDEGHMHGATGMSFWFGVMELPFLFICVVFAFMTASALKGGKFGKGMKLMAWGFVVMAVGHLHMQVDHFYHFNLFNLLFGETGGSLAWFLALVVTWLLSAAGFYSMYKAGKGR</sequence>
<gene>
    <name evidence="3" type="ORF">ESB13_17510</name>
</gene>
<evidence type="ECO:0000313" key="4">
    <source>
        <dbReference type="Proteomes" id="UP000290545"/>
    </source>
</evidence>
<dbReference type="RefSeq" id="WP_129004919.1">
    <property type="nucleotide sequence ID" value="NZ_SDHZ01000002.1"/>
</dbReference>
<reference evidence="3 4" key="1">
    <citation type="submission" date="2019-01" db="EMBL/GenBank/DDBJ databases">
        <title>Filimonas sp. strain TTM-71.</title>
        <authorList>
            <person name="Chen W.-M."/>
        </authorList>
    </citation>
    <scope>NUCLEOTIDE SEQUENCE [LARGE SCALE GENOMIC DNA]</scope>
    <source>
        <strain evidence="3 4">TTM-71</strain>
    </source>
</reference>
<evidence type="ECO:0000256" key="2">
    <source>
        <dbReference type="SAM" id="SignalP"/>
    </source>
</evidence>
<name>A0A4Q1D822_9BACT</name>
<proteinExistence type="predicted"/>
<feature type="chain" id="PRO_5020762652" description="DoxX family protein" evidence="2">
    <location>
        <begin position="25"/>
        <end position="141"/>
    </location>
</feature>
<dbReference type="AlphaFoldDB" id="A0A4Q1D822"/>
<keyword evidence="4" id="KW-1185">Reference proteome</keyword>
<protein>
    <recommendedName>
        <fullName evidence="5">DoxX family protein</fullName>
    </recommendedName>
</protein>
<keyword evidence="1" id="KW-0812">Transmembrane</keyword>
<feature type="transmembrane region" description="Helical" evidence="1">
    <location>
        <begin position="114"/>
        <end position="135"/>
    </location>
</feature>
<feature type="transmembrane region" description="Helical" evidence="1">
    <location>
        <begin position="77"/>
        <end position="94"/>
    </location>
</feature>
<evidence type="ECO:0000313" key="3">
    <source>
        <dbReference type="EMBL" id="RXK83867.1"/>
    </source>
</evidence>
<accession>A0A4Q1D822</accession>
<organism evidence="3 4">
    <name type="scientific">Filimonas effusa</name>
    <dbReference type="NCBI Taxonomy" id="2508721"/>
    <lineage>
        <taxon>Bacteria</taxon>
        <taxon>Pseudomonadati</taxon>
        <taxon>Bacteroidota</taxon>
        <taxon>Chitinophagia</taxon>
        <taxon>Chitinophagales</taxon>
        <taxon>Chitinophagaceae</taxon>
        <taxon>Filimonas</taxon>
    </lineage>
</organism>
<evidence type="ECO:0008006" key="5">
    <source>
        <dbReference type="Google" id="ProtNLM"/>
    </source>
</evidence>
<evidence type="ECO:0000256" key="1">
    <source>
        <dbReference type="SAM" id="Phobius"/>
    </source>
</evidence>
<keyword evidence="1" id="KW-0472">Membrane</keyword>